<dbReference type="InterPro" id="IPR024072">
    <property type="entry name" value="DHFR-like_dom_sf"/>
</dbReference>
<evidence type="ECO:0000313" key="2">
    <source>
        <dbReference type="EMBL" id="MFC4554981.1"/>
    </source>
</evidence>
<dbReference type="InterPro" id="IPR002734">
    <property type="entry name" value="RibDG_C"/>
</dbReference>
<sequence>MRELVYHVAVTLDGFIAGPDGDTSAFPVDGDDVTALLREYPDTIPTHVQRAAGIEADRSRYDTIIMGWRTYTPALTAGIASPYAHLRQIVASRQERPLPPDIERTADPVATVRTLKAEQGSGIYLAGGGELAAALVDEVDRLLLKVHPFLLGAGVGMFGGAGTEGAAPGPRRFRPVRRREFDSGVVFAEYVRA</sequence>
<dbReference type="PANTHER" id="PTHR38011:SF11">
    <property type="entry name" value="2,5-DIAMINO-6-RIBOSYLAMINO-4(3H)-PYRIMIDINONE 5'-PHOSPHATE REDUCTASE"/>
    <property type="match status" value="1"/>
</dbReference>
<name>A0ABV9D8P6_9MICO</name>
<evidence type="ECO:0000313" key="3">
    <source>
        <dbReference type="Proteomes" id="UP001595955"/>
    </source>
</evidence>
<accession>A0ABV9D8P6</accession>
<gene>
    <name evidence="2" type="ORF">ACFO3F_06955</name>
</gene>
<dbReference type="PANTHER" id="PTHR38011">
    <property type="entry name" value="DIHYDROFOLATE REDUCTASE FAMILY PROTEIN (AFU_ORTHOLOGUE AFUA_8G06820)"/>
    <property type="match status" value="1"/>
</dbReference>
<comment type="caution">
    <text evidence="2">The sequence shown here is derived from an EMBL/GenBank/DDBJ whole genome shotgun (WGS) entry which is preliminary data.</text>
</comment>
<reference evidence="3" key="1">
    <citation type="journal article" date="2019" name="Int. J. Syst. Evol. Microbiol.">
        <title>The Global Catalogue of Microorganisms (GCM) 10K type strain sequencing project: providing services to taxonomists for standard genome sequencing and annotation.</title>
        <authorList>
            <consortium name="The Broad Institute Genomics Platform"/>
            <consortium name="The Broad Institute Genome Sequencing Center for Infectious Disease"/>
            <person name="Wu L."/>
            <person name="Ma J."/>
        </authorList>
    </citation>
    <scope>NUCLEOTIDE SEQUENCE [LARGE SCALE GENOMIC DNA]</scope>
    <source>
        <strain evidence="3">JCM 3369</strain>
    </source>
</reference>
<dbReference type="EMBL" id="JBHSGF010000004">
    <property type="protein sequence ID" value="MFC4554981.1"/>
    <property type="molecule type" value="Genomic_DNA"/>
</dbReference>
<dbReference type="Pfam" id="PF01872">
    <property type="entry name" value="RibD_C"/>
    <property type="match status" value="1"/>
</dbReference>
<protein>
    <submittedName>
        <fullName evidence="2">Dihydrofolate reductase family protein</fullName>
    </submittedName>
</protein>
<keyword evidence="3" id="KW-1185">Reference proteome</keyword>
<dbReference type="InterPro" id="IPR050765">
    <property type="entry name" value="Riboflavin_Biosynth_HTPR"/>
</dbReference>
<dbReference type="Proteomes" id="UP001595955">
    <property type="component" value="Unassembled WGS sequence"/>
</dbReference>
<feature type="domain" description="Bacterial bifunctional deaminase-reductase C-terminal" evidence="1">
    <location>
        <begin position="4"/>
        <end position="186"/>
    </location>
</feature>
<evidence type="ECO:0000259" key="1">
    <source>
        <dbReference type="Pfam" id="PF01872"/>
    </source>
</evidence>
<organism evidence="2 3">
    <name type="scientific">Georgenia faecalis</name>
    <dbReference type="NCBI Taxonomy" id="2483799"/>
    <lineage>
        <taxon>Bacteria</taxon>
        <taxon>Bacillati</taxon>
        <taxon>Actinomycetota</taxon>
        <taxon>Actinomycetes</taxon>
        <taxon>Micrococcales</taxon>
        <taxon>Bogoriellaceae</taxon>
        <taxon>Georgenia</taxon>
    </lineage>
</organism>
<dbReference type="SUPFAM" id="SSF53597">
    <property type="entry name" value="Dihydrofolate reductase-like"/>
    <property type="match status" value="1"/>
</dbReference>
<dbReference type="Gene3D" id="3.40.430.10">
    <property type="entry name" value="Dihydrofolate Reductase, subunit A"/>
    <property type="match status" value="1"/>
</dbReference>
<proteinExistence type="predicted"/>